<dbReference type="SUPFAM" id="SSF46689">
    <property type="entry name" value="Homeodomain-like"/>
    <property type="match status" value="1"/>
</dbReference>
<dbReference type="GO" id="GO:0043565">
    <property type="term" value="F:sequence-specific DNA binding"/>
    <property type="evidence" value="ECO:0007669"/>
    <property type="project" value="InterPro"/>
</dbReference>
<evidence type="ECO:0000256" key="3">
    <source>
        <dbReference type="ARBA" id="ARBA00023163"/>
    </source>
</evidence>
<dbReference type="OrthoDB" id="9799345at2"/>
<evidence type="ECO:0000256" key="1">
    <source>
        <dbReference type="ARBA" id="ARBA00023015"/>
    </source>
</evidence>
<dbReference type="PANTHER" id="PTHR46796:SF6">
    <property type="entry name" value="ARAC SUBFAMILY"/>
    <property type="match status" value="1"/>
</dbReference>
<dbReference type="PANTHER" id="PTHR46796">
    <property type="entry name" value="HTH-TYPE TRANSCRIPTIONAL ACTIVATOR RHAS-RELATED"/>
    <property type="match status" value="1"/>
</dbReference>
<reference evidence="5 6" key="1">
    <citation type="submission" date="2018-11" db="EMBL/GenBank/DDBJ databases">
        <title>The genome draft of YIM 96095.</title>
        <authorList>
            <person name="Tang S.-K."/>
            <person name="Chunyu W.-X."/>
            <person name="Feng Y.-Z."/>
        </authorList>
    </citation>
    <scope>NUCLEOTIDE SEQUENCE [LARGE SCALE GENOMIC DNA]</scope>
    <source>
        <strain evidence="5 6">YIM 96095</strain>
    </source>
</reference>
<keyword evidence="6" id="KW-1185">Reference proteome</keyword>
<dbReference type="EMBL" id="RJMB01000001">
    <property type="protein sequence ID" value="RNL87317.1"/>
    <property type="molecule type" value="Genomic_DNA"/>
</dbReference>
<dbReference type="PROSITE" id="PS01124">
    <property type="entry name" value="HTH_ARAC_FAMILY_2"/>
    <property type="match status" value="1"/>
</dbReference>
<dbReference type="AlphaFoldDB" id="A0A3N0EHW1"/>
<dbReference type="InterPro" id="IPR020449">
    <property type="entry name" value="Tscrpt_reg_AraC-type_HTH"/>
</dbReference>
<evidence type="ECO:0000313" key="5">
    <source>
        <dbReference type="EMBL" id="RNL87317.1"/>
    </source>
</evidence>
<dbReference type="PRINTS" id="PR00032">
    <property type="entry name" value="HTHARAC"/>
</dbReference>
<feature type="domain" description="HTH araC/xylS-type" evidence="4">
    <location>
        <begin position="256"/>
        <end position="357"/>
    </location>
</feature>
<dbReference type="InterPro" id="IPR035418">
    <property type="entry name" value="AraC-bd_2"/>
</dbReference>
<accession>A0A3N0EHW1</accession>
<dbReference type="Proteomes" id="UP000269198">
    <property type="component" value="Unassembled WGS sequence"/>
</dbReference>
<keyword evidence="2" id="KW-0238">DNA-binding</keyword>
<keyword evidence="1" id="KW-0805">Transcription regulation</keyword>
<comment type="caution">
    <text evidence="5">The sequence shown here is derived from an EMBL/GenBank/DDBJ whole genome shotgun (WGS) entry which is preliminary data.</text>
</comment>
<evidence type="ECO:0000313" key="6">
    <source>
        <dbReference type="Proteomes" id="UP000269198"/>
    </source>
</evidence>
<dbReference type="Gene3D" id="1.10.10.60">
    <property type="entry name" value="Homeodomain-like"/>
    <property type="match status" value="1"/>
</dbReference>
<organism evidence="5 6">
    <name type="scientific">Halostreptopolyspora alba</name>
    <dbReference type="NCBI Taxonomy" id="2487137"/>
    <lineage>
        <taxon>Bacteria</taxon>
        <taxon>Bacillati</taxon>
        <taxon>Actinomycetota</taxon>
        <taxon>Actinomycetes</taxon>
        <taxon>Streptosporangiales</taxon>
        <taxon>Nocardiopsidaceae</taxon>
        <taxon>Halostreptopolyspora</taxon>
    </lineage>
</organism>
<evidence type="ECO:0000259" key="4">
    <source>
        <dbReference type="PROSITE" id="PS01124"/>
    </source>
</evidence>
<keyword evidence="3" id="KW-0804">Transcription</keyword>
<sequence>MICATVRFLAALEAHNGDTSPANRSRPHSVTTSQGARTVSLIEGFKASGLLAEDLGPPVAFDSWTDAVRRSVLRFDFDCDRPGVFSGTLSDRSVAGVSFVDMECERHAAHRGRDSISAEDAGYYVLTLQLSGRLRLSQGDSSVVLTPGYFAIYDSGEPTDLVSSDGYKSSCIKFPKQRVGADGDSLEPITARAFECAAGMTSAAWTMILALNRNLDSLGDNGPLAVRGMMDLVTTMLRDELGQHQRVSDRRDALCERVSEYIDAHLADPDLTPGSIAAAHHVSLRHLHAAFEPTDHTVASLIRLRRLERCQRDLSDPLLAHVPVAAIAARWGFADASHFGQVFKRHTGLPPGEFRRGVLPHRGRVVAAGAEPAGG</sequence>
<gene>
    <name evidence="5" type="ORF">EFW17_00235</name>
</gene>
<protein>
    <submittedName>
        <fullName evidence="5">Helix-turn-helix domain-containing protein</fullName>
    </submittedName>
</protein>
<dbReference type="Pfam" id="PF12833">
    <property type="entry name" value="HTH_18"/>
    <property type="match status" value="1"/>
</dbReference>
<dbReference type="InterPro" id="IPR050204">
    <property type="entry name" value="AraC_XylS_family_regulators"/>
</dbReference>
<dbReference type="GO" id="GO:0003700">
    <property type="term" value="F:DNA-binding transcription factor activity"/>
    <property type="evidence" value="ECO:0007669"/>
    <property type="project" value="InterPro"/>
</dbReference>
<name>A0A3N0EHW1_9ACTN</name>
<dbReference type="Pfam" id="PF14525">
    <property type="entry name" value="AraC_binding_2"/>
    <property type="match status" value="1"/>
</dbReference>
<dbReference type="SMART" id="SM00342">
    <property type="entry name" value="HTH_ARAC"/>
    <property type="match status" value="1"/>
</dbReference>
<proteinExistence type="predicted"/>
<dbReference type="InterPro" id="IPR009057">
    <property type="entry name" value="Homeodomain-like_sf"/>
</dbReference>
<evidence type="ECO:0000256" key="2">
    <source>
        <dbReference type="ARBA" id="ARBA00023125"/>
    </source>
</evidence>
<dbReference type="InterPro" id="IPR018060">
    <property type="entry name" value="HTH_AraC"/>
</dbReference>